<dbReference type="Proteomes" id="UP000483018">
    <property type="component" value="Unassembled WGS sequence"/>
</dbReference>
<evidence type="ECO:0000313" key="2">
    <source>
        <dbReference type="Proteomes" id="UP000483018"/>
    </source>
</evidence>
<comment type="caution">
    <text evidence="1">The sequence shown here is derived from an EMBL/GenBank/DDBJ whole genome shotgun (WGS) entry which is preliminary data.</text>
</comment>
<name>A0A7C8HDQ4_9FIRM</name>
<sequence>MNIYKLIEEHEEELKSNLESRMSIMLNRPITISEDQWYKILQGTLEDIEYNIIFFNKNIDKEYVFETMKSFVELHVLRT</sequence>
<dbReference type="EMBL" id="WSLF01000011">
    <property type="protein sequence ID" value="KAE9632032.1"/>
    <property type="molecule type" value="Genomic_DNA"/>
</dbReference>
<dbReference type="RefSeq" id="WP_158741210.1">
    <property type="nucleotide sequence ID" value="NZ_JAFBEP010000016.1"/>
</dbReference>
<keyword evidence="2" id="KW-1185">Reference proteome</keyword>
<accession>A0A7C8HDQ4</accession>
<dbReference type="AlphaFoldDB" id="A0A7C8HDQ4"/>
<gene>
    <name evidence="1" type="ORF">GND95_10995</name>
</gene>
<protein>
    <submittedName>
        <fullName evidence="1">Uncharacterized protein</fullName>
    </submittedName>
</protein>
<reference evidence="1 2" key="1">
    <citation type="submission" date="2019-12" db="EMBL/GenBank/DDBJ databases">
        <title>Defluviitalea raffinosedens, isolated from a biogas fermenter, genome sequencing and characterization.</title>
        <authorList>
            <person name="Rettenmaier R."/>
            <person name="Schneider M."/>
            <person name="Neuhaus K."/>
            <person name="Liebl W."/>
            <person name="Zverlov V."/>
        </authorList>
    </citation>
    <scope>NUCLEOTIDE SEQUENCE [LARGE SCALE GENOMIC DNA]</scope>
    <source>
        <strain evidence="1 2">249c-K6</strain>
    </source>
</reference>
<proteinExistence type="predicted"/>
<organism evidence="1 2">
    <name type="scientific">Defluviitalea raffinosedens</name>
    <dbReference type="NCBI Taxonomy" id="1450156"/>
    <lineage>
        <taxon>Bacteria</taxon>
        <taxon>Bacillati</taxon>
        <taxon>Bacillota</taxon>
        <taxon>Clostridia</taxon>
        <taxon>Lachnospirales</taxon>
        <taxon>Defluviitaleaceae</taxon>
        <taxon>Defluviitalea</taxon>
    </lineage>
</organism>
<evidence type="ECO:0000313" key="1">
    <source>
        <dbReference type="EMBL" id="KAE9632032.1"/>
    </source>
</evidence>